<evidence type="ECO:0000256" key="1">
    <source>
        <dbReference type="SAM" id="SignalP"/>
    </source>
</evidence>
<dbReference type="RefSeq" id="WP_005008440.1">
    <property type="nucleotide sequence ID" value="NZ_HG422173.1"/>
</dbReference>
<reference evidence="2 3" key="1">
    <citation type="journal article" date="2013" name="Front. Microbiol.">
        <title>The genome of Nitrospina gracilis illuminates the metabolism and evolution of the major marine nitrite oxidizer.</title>
        <authorList>
            <person name="Luecker S."/>
            <person name="Nowka B."/>
            <person name="Rattei T."/>
            <person name="Spieck E."/>
            <person name="and Daims H."/>
        </authorList>
    </citation>
    <scope>NUCLEOTIDE SEQUENCE [LARGE SCALE GENOMIC DNA]</scope>
    <source>
        <strain evidence="2 3">3/211</strain>
    </source>
</reference>
<feature type="signal peptide" evidence="1">
    <location>
        <begin position="1"/>
        <end position="20"/>
    </location>
</feature>
<protein>
    <recommendedName>
        <fullName evidence="4">Peptidase C-terminal archaeal/bacterial domain-containing protein</fullName>
    </recommendedName>
</protein>
<proteinExistence type="predicted"/>
<dbReference type="Gene3D" id="4.10.1210.10">
    <property type="entry name" value="Atu1913-like"/>
    <property type="match status" value="1"/>
</dbReference>
<sequence length="139" mass="15786">MMRLFAAILLGMLVCTPAWAGQKSVELTASIPAHEWNSTRLQNVYQGSTLNFELTSDEEIRVLLLDKEGFQKYPQIDRALFQSVASHEIKFSVITPKSGDYYLVVDNTAGDLQVHYLARIEARTNVMAEKSRPWVMAHR</sequence>
<dbReference type="EMBL" id="CAQJ01000038">
    <property type="protein sequence ID" value="CCQ90661.1"/>
    <property type="molecule type" value="Genomic_DNA"/>
</dbReference>
<dbReference type="HOGENOM" id="CLU_1843003_0_0_0"/>
<keyword evidence="1" id="KW-0732">Signal</keyword>
<dbReference type="AlphaFoldDB" id="M1YYX7"/>
<evidence type="ECO:0000313" key="3">
    <source>
        <dbReference type="Proteomes" id="UP000011704"/>
    </source>
</evidence>
<comment type="caution">
    <text evidence="2">The sequence shown here is derived from an EMBL/GenBank/DDBJ whole genome shotgun (WGS) entry which is preliminary data.</text>
</comment>
<dbReference type="InParanoid" id="M1YYX7"/>
<name>M1YYX7_NITG3</name>
<accession>M1YYX7</accession>
<dbReference type="InterPro" id="IPR036488">
    <property type="entry name" value="DUF1883-like_sf"/>
</dbReference>
<keyword evidence="3" id="KW-1185">Reference proteome</keyword>
<dbReference type="Proteomes" id="UP000011704">
    <property type="component" value="Unassembled WGS sequence"/>
</dbReference>
<feature type="chain" id="PRO_5004019791" description="Peptidase C-terminal archaeal/bacterial domain-containing protein" evidence="1">
    <location>
        <begin position="21"/>
        <end position="139"/>
    </location>
</feature>
<organism evidence="2 3">
    <name type="scientific">Nitrospina gracilis (strain 3/211)</name>
    <dbReference type="NCBI Taxonomy" id="1266370"/>
    <lineage>
        <taxon>Bacteria</taxon>
        <taxon>Pseudomonadati</taxon>
        <taxon>Nitrospinota/Tectimicrobiota group</taxon>
        <taxon>Nitrospinota</taxon>
        <taxon>Nitrospinia</taxon>
        <taxon>Nitrospinales</taxon>
        <taxon>Nitrospinaceae</taxon>
        <taxon>Nitrospina</taxon>
    </lineage>
</organism>
<evidence type="ECO:0000313" key="2">
    <source>
        <dbReference type="EMBL" id="CCQ90661.1"/>
    </source>
</evidence>
<gene>
    <name evidence="2" type="ORF">NITGR_340001</name>
</gene>
<evidence type="ECO:0008006" key="4">
    <source>
        <dbReference type="Google" id="ProtNLM"/>
    </source>
</evidence>